<accession>A0ABQ1QR38</accession>
<proteinExistence type="predicted"/>
<comment type="caution">
    <text evidence="4">The sequence shown here is derived from an EMBL/GenBank/DDBJ whole genome shotgun (WGS) entry which is preliminary data.</text>
</comment>
<evidence type="ECO:0000313" key="4">
    <source>
        <dbReference type="EMBL" id="GGD41801.1"/>
    </source>
</evidence>
<evidence type="ECO:0000256" key="1">
    <source>
        <dbReference type="ARBA" id="ARBA00022729"/>
    </source>
</evidence>
<dbReference type="Proteomes" id="UP000617355">
    <property type="component" value="Unassembled WGS sequence"/>
</dbReference>
<protein>
    <recommendedName>
        <fullName evidence="3">Phospholipase/carboxylesterase/thioesterase domain-containing protein</fullName>
    </recommendedName>
</protein>
<dbReference type="InterPro" id="IPR050955">
    <property type="entry name" value="Plant_Biomass_Hydrol_Est"/>
</dbReference>
<organism evidence="4 5">
    <name type="scientific">Sinisalibacter lacisalsi</name>
    <dbReference type="NCBI Taxonomy" id="1526570"/>
    <lineage>
        <taxon>Bacteria</taxon>
        <taxon>Pseudomonadati</taxon>
        <taxon>Pseudomonadota</taxon>
        <taxon>Alphaproteobacteria</taxon>
        <taxon>Rhodobacterales</taxon>
        <taxon>Roseobacteraceae</taxon>
        <taxon>Sinisalibacter</taxon>
    </lineage>
</organism>
<keyword evidence="1" id="KW-0732">Signal</keyword>
<feature type="domain" description="Phospholipase/carboxylesterase/thioesterase" evidence="3">
    <location>
        <begin position="116"/>
        <end position="196"/>
    </location>
</feature>
<dbReference type="PANTHER" id="PTHR43037:SF5">
    <property type="entry name" value="FERULOYL ESTERASE"/>
    <property type="match status" value="1"/>
</dbReference>
<dbReference type="PANTHER" id="PTHR43037">
    <property type="entry name" value="UNNAMED PRODUCT-RELATED"/>
    <property type="match status" value="1"/>
</dbReference>
<gene>
    <name evidence="4" type="primary">lpqP</name>
    <name evidence="4" type="ORF">GCM10011358_27080</name>
</gene>
<sequence>MRLFPFLIALFLAAPLRAETIEIDFEMEGLPRSFELTIPEGLDGPAPMILALHGLLETGTSMRKRVTRDRFDAIAKTYGVVVAYPSAFTRVWNLGEGIGAERIIPRRDDIAFLERVIETVRARVEIDPDRIFAAGFSQGGIMSFALACKNPGLIRAVGSVAMALPEGLAEDCARHPPDGVLLIHGSEDWVVPIEGGAIVSGPGATMDLMGHDRSVEFFRLIKGCEGPGETRSWDAVDDGTVVTRQAWYDCAVGAVEGYNVEGMGHRWPLGGPLLPFSQVIGKTTREIDGASAAWSFFSRFP</sequence>
<dbReference type="RefSeq" id="WP_188528616.1">
    <property type="nucleotide sequence ID" value="NZ_BMGI01000004.1"/>
</dbReference>
<evidence type="ECO:0000313" key="5">
    <source>
        <dbReference type="Proteomes" id="UP000617355"/>
    </source>
</evidence>
<keyword evidence="5" id="KW-1185">Reference proteome</keyword>
<evidence type="ECO:0000256" key="2">
    <source>
        <dbReference type="ARBA" id="ARBA00022801"/>
    </source>
</evidence>
<dbReference type="EMBL" id="BMGI01000004">
    <property type="protein sequence ID" value="GGD41801.1"/>
    <property type="molecule type" value="Genomic_DNA"/>
</dbReference>
<dbReference type="InterPro" id="IPR003140">
    <property type="entry name" value="PLipase/COase/thioEstase"/>
</dbReference>
<evidence type="ECO:0000259" key="3">
    <source>
        <dbReference type="Pfam" id="PF02230"/>
    </source>
</evidence>
<dbReference type="SUPFAM" id="SSF53474">
    <property type="entry name" value="alpha/beta-Hydrolases"/>
    <property type="match status" value="1"/>
</dbReference>
<reference evidence="5" key="1">
    <citation type="journal article" date="2019" name="Int. J. Syst. Evol. Microbiol.">
        <title>The Global Catalogue of Microorganisms (GCM) 10K type strain sequencing project: providing services to taxonomists for standard genome sequencing and annotation.</title>
        <authorList>
            <consortium name="The Broad Institute Genomics Platform"/>
            <consortium name="The Broad Institute Genome Sequencing Center for Infectious Disease"/>
            <person name="Wu L."/>
            <person name="Ma J."/>
        </authorList>
    </citation>
    <scope>NUCLEOTIDE SEQUENCE [LARGE SCALE GENOMIC DNA]</scope>
    <source>
        <strain evidence="5">CGMCC 1.12922</strain>
    </source>
</reference>
<name>A0ABQ1QR38_9RHOB</name>
<keyword evidence="2" id="KW-0378">Hydrolase</keyword>
<dbReference type="InterPro" id="IPR029058">
    <property type="entry name" value="AB_hydrolase_fold"/>
</dbReference>
<dbReference type="Pfam" id="PF02230">
    <property type="entry name" value="Abhydrolase_2"/>
    <property type="match status" value="1"/>
</dbReference>
<dbReference type="Gene3D" id="3.40.50.1820">
    <property type="entry name" value="alpha/beta hydrolase"/>
    <property type="match status" value="1"/>
</dbReference>